<evidence type="ECO:0000256" key="1">
    <source>
        <dbReference type="SAM" id="Coils"/>
    </source>
</evidence>
<dbReference type="EMBL" id="BGZK01000171">
    <property type="protein sequence ID" value="GBP25680.1"/>
    <property type="molecule type" value="Genomic_DNA"/>
</dbReference>
<proteinExistence type="predicted"/>
<feature type="region of interest" description="Disordered" evidence="2">
    <location>
        <begin position="291"/>
        <end position="328"/>
    </location>
</feature>
<evidence type="ECO:0000313" key="3">
    <source>
        <dbReference type="EMBL" id="GBP25680.1"/>
    </source>
</evidence>
<feature type="region of interest" description="Disordered" evidence="2">
    <location>
        <begin position="42"/>
        <end position="79"/>
    </location>
</feature>
<protein>
    <submittedName>
        <fullName evidence="3">Uncharacterized protein</fullName>
    </submittedName>
</protein>
<dbReference type="OrthoDB" id="7476567at2759"/>
<comment type="caution">
    <text evidence="3">The sequence shown here is derived from an EMBL/GenBank/DDBJ whole genome shotgun (WGS) entry which is preliminary data.</text>
</comment>
<dbReference type="AlphaFoldDB" id="A0A4C1UHR4"/>
<dbReference type="Proteomes" id="UP000299102">
    <property type="component" value="Unassembled WGS sequence"/>
</dbReference>
<accession>A0A4C1UHR4</accession>
<evidence type="ECO:0000256" key="2">
    <source>
        <dbReference type="SAM" id="MobiDB-lite"/>
    </source>
</evidence>
<name>A0A4C1UHR4_EUMVA</name>
<keyword evidence="1" id="KW-0175">Coiled coil</keyword>
<organism evidence="3 4">
    <name type="scientific">Eumeta variegata</name>
    <name type="common">Bagworm moth</name>
    <name type="synonym">Eumeta japonica</name>
    <dbReference type="NCBI Taxonomy" id="151549"/>
    <lineage>
        <taxon>Eukaryota</taxon>
        <taxon>Metazoa</taxon>
        <taxon>Ecdysozoa</taxon>
        <taxon>Arthropoda</taxon>
        <taxon>Hexapoda</taxon>
        <taxon>Insecta</taxon>
        <taxon>Pterygota</taxon>
        <taxon>Neoptera</taxon>
        <taxon>Endopterygota</taxon>
        <taxon>Lepidoptera</taxon>
        <taxon>Glossata</taxon>
        <taxon>Ditrysia</taxon>
        <taxon>Tineoidea</taxon>
        <taxon>Psychidae</taxon>
        <taxon>Oiketicinae</taxon>
        <taxon>Eumeta</taxon>
    </lineage>
</organism>
<evidence type="ECO:0000313" key="4">
    <source>
        <dbReference type="Proteomes" id="UP000299102"/>
    </source>
</evidence>
<feature type="compositionally biased region" description="Basic and acidic residues" evidence="2">
    <location>
        <begin position="49"/>
        <end position="66"/>
    </location>
</feature>
<feature type="compositionally biased region" description="Basic and acidic residues" evidence="2">
    <location>
        <begin position="291"/>
        <end position="300"/>
    </location>
</feature>
<sequence length="356" mass="42753">MATIEFSSVQDAEKAQRRLDGFIYIFRDGTRHPLIANFENSKRRTVSPRFRERNRSPGFGRRDFRSRSPLPRSNQYHSETSKLDMELELLRKQRQVIEEERKLLMERKKLELLKDMDPNMAREFKFIDRMDEEEDMREDYGHDERRIIDDGPDRRYNTDMERGYNRRFSNVKRRSPYIEKHNKKRKLPTFHFPCQEIIKDMEGVISKVGTNKDMVWNLTKEVRFVVRKRLAVALENKEYMPFFKVVEFYRELYPKWTDEILVNKLASEVTFKIAEKNKDEDPWSKINDEEEIRKMDKQPDDNVPSTVSPKKEHNFEEVPRNSSHTVNYANSDSMDAAVSLLYEGDRNWIEGDLENF</sequence>
<feature type="coiled-coil region" evidence="1">
    <location>
        <begin position="80"/>
        <end position="107"/>
    </location>
</feature>
<keyword evidence="4" id="KW-1185">Reference proteome</keyword>
<feature type="compositionally biased region" description="Basic and acidic residues" evidence="2">
    <location>
        <begin position="309"/>
        <end position="319"/>
    </location>
</feature>
<reference evidence="3 4" key="1">
    <citation type="journal article" date="2019" name="Commun. Biol.">
        <title>The bagworm genome reveals a unique fibroin gene that provides high tensile strength.</title>
        <authorList>
            <person name="Kono N."/>
            <person name="Nakamura H."/>
            <person name="Ohtoshi R."/>
            <person name="Tomita M."/>
            <person name="Numata K."/>
            <person name="Arakawa K."/>
        </authorList>
    </citation>
    <scope>NUCLEOTIDE SEQUENCE [LARGE SCALE GENOMIC DNA]</scope>
</reference>
<gene>
    <name evidence="3" type="ORF">EVAR_12157_1</name>
</gene>